<reference evidence="2" key="1">
    <citation type="submission" date="2011-03" db="EMBL/GenBank/DDBJ databases">
        <title>Draft genome sequence of Brevundimonas diminuta.</title>
        <authorList>
            <person name="Brown P.J.B."/>
            <person name="Buechlein A."/>
            <person name="Hemmerich C."/>
            <person name="Brun Y.V."/>
        </authorList>
    </citation>
    <scope>NUCLEOTIDE SEQUENCE [LARGE SCALE GENOMIC DNA]</scope>
    <source>
        <strain evidence="2">C19</strain>
    </source>
</reference>
<sequence length="415" mass="45304">MNSPATPENEYEPEIFYENNSATGVVIGTGKAESPKLEAALSQKPAGPVFEGRVDYFDLNSTINGWALNINESETPVTLELWADDQVLGACETGLPRPDVLNAFKCEGLPGYAFEGEILARARSYQEINPGVVFAIRTAGSGFTLKFTNSTPTSGSAEALDEEEPESGADLTLLGRLSALEGEAHGLYGIPVRPDSCIGFIEAMARDENNLIWVIGWMQRDGMVDRPVIIQDDAKYAGGFAYTLFNRPDLPAEAAGFVGLLQTDWQPSTDTAPLFFVQIGTGRHLRAVSPVNIVPKTTLVSYAKPHWQSAESKHTLGLKQLVAQSQSWDILPEDYSAERMAVEDVQVIPKFGCFVTGWALSPTKKARHPASARRPGRHVVRPVGHYLQAPPRPVVRPAQCRRCLAACGFFGIFRR</sequence>
<dbReference type="RefSeq" id="WP_006272772.1">
    <property type="nucleotide sequence ID" value="NZ_GL883077.1"/>
</dbReference>
<dbReference type="Proteomes" id="UP000006512">
    <property type="component" value="Unassembled WGS sequence"/>
</dbReference>
<dbReference type="AlphaFoldDB" id="F4QM01"/>
<dbReference type="EMBL" id="GL883077">
    <property type="protein sequence ID" value="EGF93573.1"/>
    <property type="molecule type" value="Genomic_DNA"/>
</dbReference>
<accession>F4QM01</accession>
<gene>
    <name evidence="1" type="ORF">ABI_20130</name>
</gene>
<keyword evidence="2" id="KW-1185">Reference proteome</keyword>
<protein>
    <submittedName>
        <fullName evidence="1">Uncharacterized protein</fullName>
    </submittedName>
</protein>
<name>F4QM01_9CAUL</name>
<dbReference type="OrthoDB" id="7900964at2"/>
<organism evidence="1 2">
    <name type="scientific">Asticcacaulis biprosthecium C19</name>
    <dbReference type="NCBI Taxonomy" id="715226"/>
    <lineage>
        <taxon>Bacteria</taxon>
        <taxon>Pseudomonadati</taxon>
        <taxon>Pseudomonadota</taxon>
        <taxon>Alphaproteobacteria</taxon>
        <taxon>Caulobacterales</taxon>
        <taxon>Caulobacteraceae</taxon>
        <taxon>Asticcacaulis</taxon>
    </lineage>
</organism>
<dbReference type="HOGENOM" id="CLU_661644_0_0_5"/>
<evidence type="ECO:0000313" key="2">
    <source>
        <dbReference type="Proteomes" id="UP000006512"/>
    </source>
</evidence>
<evidence type="ECO:0000313" key="1">
    <source>
        <dbReference type="EMBL" id="EGF93573.1"/>
    </source>
</evidence>
<dbReference type="STRING" id="715226.ABI_20130"/>
<proteinExistence type="predicted"/>